<organism evidence="2">
    <name type="scientific">uncultured marine group II/III euryarchaeote KM3_67_G08</name>
    <dbReference type="NCBI Taxonomy" id="1456485"/>
    <lineage>
        <taxon>Archaea</taxon>
        <taxon>Methanobacteriati</taxon>
        <taxon>Methanobacteriota</taxon>
        <taxon>environmental samples</taxon>
    </lineage>
</organism>
<protein>
    <submittedName>
        <fullName evidence="2">Uncharacterized protein</fullName>
    </submittedName>
</protein>
<feature type="transmembrane region" description="Helical" evidence="1">
    <location>
        <begin position="186"/>
        <end position="204"/>
    </location>
</feature>
<reference evidence="2" key="1">
    <citation type="journal article" date="2014" name="Genome Biol. Evol.">
        <title>Pangenome evidence for extensive interdomain horizontal transfer affecting lineage core and shell genes in uncultured planktonic thaumarchaeota and euryarchaeota.</title>
        <authorList>
            <person name="Deschamps P."/>
            <person name="Zivanovic Y."/>
            <person name="Moreira D."/>
            <person name="Rodriguez-Valera F."/>
            <person name="Lopez-Garcia P."/>
        </authorList>
    </citation>
    <scope>NUCLEOTIDE SEQUENCE</scope>
</reference>
<feature type="transmembrane region" description="Helical" evidence="1">
    <location>
        <begin position="111"/>
        <end position="134"/>
    </location>
</feature>
<feature type="transmembrane region" description="Helical" evidence="1">
    <location>
        <begin position="21"/>
        <end position="41"/>
    </location>
</feature>
<feature type="transmembrane region" description="Helical" evidence="1">
    <location>
        <begin position="61"/>
        <end position="91"/>
    </location>
</feature>
<keyword evidence="1" id="KW-1133">Transmembrane helix</keyword>
<sequence>MVRFIRDQPDAYIYSSFGTRIFIAGFLLSLLYLGQGILVYTSTDKVMSLSSLLGKDSGGDLMGQLVGGLILVTAVFVPLASSTMAISRWVLKRTYKKLEKMEIDSKRSQFLLLLARFFFLGCIVAAYAPLPMIAESVMSGGFPSSSVNYYQTKFMRLFFTLFGIALFLTIISPVLQLYRRTESRSLILAGLLASAVSGIMIYMGNGDWDLSVFKLDSTEFKSSFGTIMIICGICIFFCFWIVSRNAKSILKYQRLHFAMKLGD</sequence>
<name>A0A075HJW6_9EURY</name>
<dbReference type="EMBL" id="KF901008">
    <property type="protein sequence ID" value="AIF14702.1"/>
    <property type="molecule type" value="Genomic_DNA"/>
</dbReference>
<keyword evidence="1" id="KW-0812">Transmembrane</keyword>
<feature type="transmembrane region" description="Helical" evidence="1">
    <location>
        <begin position="224"/>
        <end position="242"/>
    </location>
</feature>
<dbReference type="AlphaFoldDB" id="A0A075HJW6"/>
<keyword evidence="1" id="KW-0472">Membrane</keyword>
<feature type="transmembrane region" description="Helical" evidence="1">
    <location>
        <begin position="154"/>
        <end position="174"/>
    </location>
</feature>
<proteinExistence type="predicted"/>
<evidence type="ECO:0000313" key="2">
    <source>
        <dbReference type="EMBL" id="AIF14702.1"/>
    </source>
</evidence>
<accession>A0A075HJW6</accession>
<evidence type="ECO:0000256" key="1">
    <source>
        <dbReference type="SAM" id="Phobius"/>
    </source>
</evidence>